<keyword evidence="2" id="KW-0812">Transmembrane</keyword>
<feature type="region of interest" description="Disordered" evidence="1">
    <location>
        <begin position="125"/>
        <end position="148"/>
    </location>
</feature>
<keyword evidence="2" id="KW-0472">Membrane</keyword>
<keyword evidence="2" id="KW-1133">Transmembrane helix</keyword>
<evidence type="ECO:0008006" key="5">
    <source>
        <dbReference type="Google" id="ProtNLM"/>
    </source>
</evidence>
<dbReference type="EMBL" id="MBUA01000001">
    <property type="protein sequence ID" value="MBC6490063.1"/>
    <property type="molecule type" value="Genomic_DNA"/>
</dbReference>
<dbReference type="Proteomes" id="UP000765802">
    <property type="component" value="Unassembled WGS sequence"/>
</dbReference>
<keyword evidence="4" id="KW-1185">Reference proteome</keyword>
<evidence type="ECO:0000256" key="1">
    <source>
        <dbReference type="SAM" id="MobiDB-lite"/>
    </source>
</evidence>
<name>A0ABR7M4X9_9BACT</name>
<evidence type="ECO:0000313" key="4">
    <source>
        <dbReference type="Proteomes" id="UP000765802"/>
    </source>
</evidence>
<dbReference type="RefSeq" id="WP_187255389.1">
    <property type="nucleotide sequence ID" value="NZ_JBHULF010000006.1"/>
</dbReference>
<feature type="transmembrane region" description="Helical" evidence="2">
    <location>
        <begin position="86"/>
        <end position="104"/>
    </location>
</feature>
<comment type="caution">
    <text evidence="3">The sequence shown here is derived from an EMBL/GenBank/DDBJ whole genome shotgun (WGS) entry which is preliminary data.</text>
</comment>
<proteinExistence type="predicted"/>
<organism evidence="3 4">
    <name type="scientific">Flavihumibacter stibioxidans</name>
    <dbReference type="NCBI Taxonomy" id="1834163"/>
    <lineage>
        <taxon>Bacteria</taxon>
        <taxon>Pseudomonadati</taxon>
        <taxon>Bacteroidota</taxon>
        <taxon>Chitinophagia</taxon>
        <taxon>Chitinophagales</taxon>
        <taxon>Chitinophagaceae</taxon>
        <taxon>Flavihumibacter</taxon>
    </lineage>
</organism>
<protein>
    <recommendedName>
        <fullName evidence="5">Anti sigma-E protein RseA N-terminal domain-containing protein</fullName>
    </recommendedName>
</protein>
<evidence type="ECO:0000313" key="3">
    <source>
        <dbReference type="EMBL" id="MBC6490063.1"/>
    </source>
</evidence>
<accession>A0ABR7M4X9</accession>
<gene>
    <name evidence="3" type="ORF">BC349_03715</name>
</gene>
<reference evidence="3 4" key="1">
    <citation type="submission" date="2016-07" db="EMBL/GenBank/DDBJ databases">
        <title>Genome analysis of Flavihumibacter stibioxidans YS-17.</title>
        <authorList>
            <person name="Shi K."/>
            <person name="Han Y."/>
            <person name="Wang G."/>
        </authorList>
    </citation>
    <scope>NUCLEOTIDE SEQUENCE [LARGE SCALE GENOMIC DNA]</scope>
    <source>
        <strain evidence="3 4">YS-17</strain>
    </source>
</reference>
<sequence length="286" mass="31631">MTDPLRNKLSNWETPPPSGAWENISREVSEYRAEKSLSERLLAAENAIPADSWQAIAQSLSTGTTILQQTPVFRPPIPIRPLYPYLIRYGAAAIVIGFLAWVLVDNPFREPESITTSIIPAQNTVTEKPLAASPETPSNSQDDIPSGKVPLALNSVGSGLSEKRNFLKREPKHAVVRPRYAVNVQTPRSQVLPKKAPASGIQSLPVQNRDPRYILVADQNGSPVKLSAKFAPLYYHLSNPGSSNPTGTPPAIMDKLEQMILRSQYIPEPTNLFDLLRLRDILQQEK</sequence>
<evidence type="ECO:0000256" key="2">
    <source>
        <dbReference type="SAM" id="Phobius"/>
    </source>
</evidence>